<reference evidence="2" key="1">
    <citation type="journal article" date="2014" name="Int. J. Syst. Evol. Microbiol.">
        <title>Complete genome sequence of Corynebacterium casei LMG S-19264T (=DSM 44701T), isolated from a smear-ripened cheese.</title>
        <authorList>
            <consortium name="US DOE Joint Genome Institute (JGI-PGF)"/>
            <person name="Walter F."/>
            <person name="Albersmeier A."/>
            <person name="Kalinowski J."/>
            <person name="Ruckert C."/>
        </authorList>
    </citation>
    <scope>NUCLEOTIDE SEQUENCE</scope>
    <source>
        <strain evidence="2">JCM 3276</strain>
    </source>
</reference>
<accession>A0A918GTS4</accession>
<keyword evidence="1" id="KW-0732">Signal</keyword>
<evidence type="ECO:0000313" key="2">
    <source>
        <dbReference type="EMBL" id="GGS57472.1"/>
    </source>
</evidence>
<dbReference type="EMBL" id="BMRB01000009">
    <property type="protein sequence ID" value="GGS57472.1"/>
    <property type="molecule type" value="Genomic_DNA"/>
</dbReference>
<dbReference type="RefSeq" id="WP_189214126.1">
    <property type="nucleotide sequence ID" value="NZ_BMRB01000009.1"/>
</dbReference>
<dbReference type="AlphaFoldDB" id="A0A918GTS4"/>
<proteinExistence type="predicted"/>
<feature type="signal peptide" evidence="1">
    <location>
        <begin position="1"/>
        <end position="24"/>
    </location>
</feature>
<organism evidence="2 3">
    <name type="scientific">Actinokineospora fastidiosa</name>
    <dbReference type="NCBI Taxonomy" id="1816"/>
    <lineage>
        <taxon>Bacteria</taxon>
        <taxon>Bacillati</taxon>
        <taxon>Actinomycetota</taxon>
        <taxon>Actinomycetes</taxon>
        <taxon>Pseudonocardiales</taxon>
        <taxon>Pseudonocardiaceae</taxon>
        <taxon>Actinokineospora</taxon>
    </lineage>
</organism>
<comment type="caution">
    <text evidence="2">The sequence shown here is derived from an EMBL/GenBank/DDBJ whole genome shotgun (WGS) entry which is preliminary data.</text>
</comment>
<protein>
    <recommendedName>
        <fullName evidence="4">Secreted protein</fullName>
    </recommendedName>
</protein>
<keyword evidence="3" id="KW-1185">Reference proteome</keyword>
<dbReference type="Proteomes" id="UP000660680">
    <property type="component" value="Unassembled WGS sequence"/>
</dbReference>
<evidence type="ECO:0000313" key="3">
    <source>
        <dbReference type="Proteomes" id="UP000660680"/>
    </source>
</evidence>
<name>A0A918GTS4_9PSEU</name>
<evidence type="ECO:0008006" key="4">
    <source>
        <dbReference type="Google" id="ProtNLM"/>
    </source>
</evidence>
<feature type="chain" id="PRO_5037755347" description="Secreted protein" evidence="1">
    <location>
        <begin position="25"/>
        <end position="106"/>
    </location>
</feature>
<gene>
    <name evidence="2" type="ORF">GCM10010171_60520</name>
</gene>
<dbReference type="PROSITE" id="PS51257">
    <property type="entry name" value="PROKAR_LIPOPROTEIN"/>
    <property type="match status" value="1"/>
</dbReference>
<evidence type="ECO:0000256" key="1">
    <source>
        <dbReference type="SAM" id="SignalP"/>
    </source>
</evidence>
<reference evidence="2" key="2">
    <citation type="submission" date="2020-09" db="EMBL/GenBank/DDBJ databases">
        <authorList>
            <person name="Sun Q."/>
            <person name="Ohkuma M."/>
        </authorList>
    </citation>
    <scope>NUCLEOTIDE SEQUENCE</scope>
    <source>
        <strain evidence="2">JCM 3276</strain>
    </source>
</reference>
<sequence length="106" mass="11127">MLKKAGIVTSAVAGLMMIGGTAFACPGMCDDDWDGPSTIDRDDNIEQVGLVNVDDVDILENVNIPICATNNNIAVGLVAVAANLLNPTEFDRCVEGTIWTGDEVSD</sequence>